<sequence length="315" mass="34278">MDERRLVWTAPGTLADLNDLPRDARAQLEIVEIPADPLADQRLAEVRVLIPPLVRNQADDGYDLKTLIASASRLDLVQALTSGVDWIVDLIPAEVTLCSVRGAYDDLMAELMLAGILAVYKEIPHHAAAQARGRWEPRQVRVLGGSRVLFVGYGSIAQCLEKYLLPFGVEVRRVARRPREGVDGISELSVLLPGADIVVVLTPLTAQTQGLIDEEFLTLMKPGALLVNGARGLVADTEALIAAAERGKVRAYLDVTDPEPLPDGHALWSAPGVFITPHIGSLVPENRERAFAVVRENLISWARGETLRNVVAGDY</sequence>
<name>A0A8J8BD57_9ACTN</name>
<dbReference type="InterPro" id="IPR036291">
    <property type="entry name" value="NAD(P)-bd_dom_sf"/>
</dbReference>
<dbReference type="GO" id="GO:0051287">
    <property type="term" value="F:NAD binding"/>
    <property type="evidence" value="ECO:0007669"/>
    <property type="project" value="InterPro"/>
</dbReference>
<dbReference type="SUPFAM" id="SSF51735">
    <property type="entry name" value="NAD(P)-binding Rossmann-fold domains"/>
    <property type="match status" value="1"/>
</dbReference>
<evidence type="ECO:0000313" key="5">
    <source>
        <dbReference type="Proteomes" id="UP000677913"/>
    </source>
</evidence>
<evidence type="ECO:0000256" key="2">
    <source>
        <dbReference type="ARBA" id="ARBA00023027"/>
    </source>
</evidence>
<comment type="caution">
    <text evidence="4">The sequence shown here is derived from an EMBL/GenBank/DDBJ whole genome shotgun (WGS) entry which is preliminary data.</text>
</comment>
<proteinExistence type="predicted"/>
<evidence type="ECO:0000256" key="1">
    <source>
        <dbReference type="ARBA" id="ARBA00023002"/>
    </source>
</evidence>
<dbReference type="PANTHER" id="PTHR43333:SF1">
    <property type="entry name" value="D-ISOMER SPECIFIC 2-HYDROXYACID DEHYDROGENASE NAD-BINDING DOMAIN-CONTAINING PROTEIN"/>
    <property type="match status" value="1"/>
</dbReference>
<dbReference type="Proteomes" id="UP000677913">
    <property type="component" value="Unassembled WGS sequence"/>
</dbReference>
<dbReference type="GO" id="GO:0016491">
    <property type="term" value="F:oxidoreductase activity"/>
    <property type="evidence" value="ECO:0007669"/>
    <property type="project" value="UniProtKB-KW"/>
</dbReference>
<reference evidence="4" key="1">
    <citation type="submission" date="2021-04" db="EMBL/GenBank/DDBJ databases">
        <title>Genome based classification of Actinospica acidithermotolerans sp. nov., an actinobacterium isolated from an Indonesian hot spring.</title>
        <authorList>
            <person name="Kusuma A.B."/>
            <person name="Putra K.E."/>
            <person name="Nafisah S."/>
            <person name="Loh J."/>
            <person name="Nouioui I."/>
            <person name="Goodfellow M."/>
        </authorList>
    </citation>
    <scope>NUCLEOTIDE SEQUENCE</scope>
    <source>
        <strain evidence="4">DSM 45618</strain>
    </source>
</reference>
<dbReference type="RefSeq" id="WP_211467720.1">
    <property type="nucleotide sequence ID" value="NZ_JAGSXH010000033.1"/>
</dbReference>
<dbReference type="SUPFAM" id="SSF52283">
    <property type="entry name" value="Formate/glycerate dehydrogenase catalytic domain-like"/>
    <property type="match status" value="1"/>
</dbReference>
<dbReference type="Pfam" id="PF02826">
    <property type="entry name" value="2-Hacid_dh_C"/>
    <property type="match status" value="1"/>
</dbReference>
<dbReference type="AlphaFoldDB" id="A0A8J8BD57"/>
<keyword evidence="1" id="KW-0560">Oxidoreductase</keyword>
<feature type="domain" description="D-isomer specific 2-hydroxyacid dehydrogenase NAD-binding" evidence="3">
    <location>
        <begin position="114"/>
        <end position="280"/>
    </location>
</feature>
<accession>A0A8J8BD57</accession>
<gene>
    <name evidence="4" type="ORF">KGA66_11825</name>
</gene>
<dbReference type="Gene3D" id="3.40.50.720">
    <property type="entry name" value="NAD(P)-binding Rossmann-like Domain"/>
    <property type="match status" value="2"/>
</dbReference>
<keyword evidence="5" id="KW-1185">Reference proteome</keyword>
<organism evidence="4 5">
    <name type="scientific">Actinocrinis puniceicyclus</name>
    <dbReference type="NCBI Taxonomy" id="977794"/>
    <lineage>
        <taxon>Bacteria</taxon>
        <taxon>Bacillati</taxon>
        <taxon>Actinomycetota</taxon>
        <taxon>Actinomycetes</taxon>
        <taxon>Catenulisporales</taxon>
        <taxon>Actinospicaceae</taxon>
        <taxon>Actinocrinis</taxon>
    </lineage>
</organism>
<protein>
    <submittedName>
        <fullName evidence="4">Dihydrofolate reductase</fullName>
    </submittedName>
</protein>
<dbReference type="InterPro" id="IPR006140">
    <property type="entry name" value="D-isomer_DH_NAD-bd"/>
</dbReference>
<keyword evidence="2" id="KW-0520">NAD</keyword>
<evidence type="ECO:0000259" key="3">
    <source>
        <dbReference type="Pfam" id="PF02826"/>
    </source>
</evidence>
<dbReference type="PANTHER" id="PTHR43333">
    <property type="entry name" value="2-HACID_DH_C DOMAIN-CONTAINING PROTEIN"/>
    <property type="match status" value="1"/>
</dbReference>
<dbReference type="EMBL" id="JAGSXH010000033">
    <property type="protein sequence ID" value="MBS2963741.1"/>
    <property type="molecule type" value="Genomic_DNA"/>
</dbReference>
<evidence type="ECO:0000313" key="4">
    <source>
        <dbReference type="EMBL" id="MBS2963741.1"/>
    </source>
</evidence>